<evidence type="ECO:0000313" key="2">
    <source>
        <dbReference type="EMBL" id="MCE4555518.1"/>
    </source>
</evidence>
<accession>A0ABS8XUF7</accession>
<proteinExistence type="predicted"/>
<organism evidence="2 3">
    <name type="scientific">Pelomonas cellulosilytica</name>
    <dbReference type="NCBI Taxonomy" id="2906762"/>
    <lineage>
        <taxon>Bacteria</taxon>
        <taxon>Pseudomonadati</taxon>
        <taxon>Pseudomonadota</taxon>
        <taxon>Betaproteobacteria</taxon>
        <taxon>Burkholderiales</taxon>
        <taxon>Sphaerotilaceae</taxon>
        <taxon>Roseateles</taxon>
    </lineage>
</organism>
<evidence type="ECO:0000313" key="3">
    <source>
        <dbReference type="Proteomes" id="UP001200741"/>
    </source>
</evidence>
<comment type="caution">
    <text evidence="2">The sequence shown here is derived from an EMBL/GenBank/DDBJ whole genome shotgun (WGS) entry which is preliminary data.</text>
</comment>
<feature type="transmembrane region" description="Helical" evidence="1">
    <location>
        <begin position="270"/>
        <end position="291"/>
    </location>
</feature>
<keyword evidence="1" id="KW-1133">Transmembrane helix</keyword>
<feature type="transmembrane region" description="Helical" evidence="1">
    <location>
        <begin position="303"/>
        <end position="325"/>
    </location>
</feature>
<keyword evidence="1" id="KW-0472">Membrane</keyword>
<evidence type="ECO:0000256" key="1">
    <source>
        <dbReference type="SAM" id="Phobius"/>
    </source>
</evidence>
<keyword evidence="3" id="KW-1185">Reference proteome</keyword>
<feature type="transmembrane region" description="Helical" evidence="1">
    <location>
        <begin position="370"/>
        <end position="387"/>
    </location>
</feature>
<gene>
    <name evidence="2" type="ORF">LXT13_14005</name>
</gene>
<dbReference type="RefSeq" id="WP_233372531.1">
    <property type="nucleotide sequence ID" value="NZ_JAJTWU010000005.1"/>
</dbReference>
<feature type="transmembrane region" description="Helical" evidence="1">
    <location>
        <begin position="345"/>
        <end position="363"/>
    </location>
</feature>
<feature type="transmembrane region" description="Helical" evidence="1">
    <location>
        <begin position="26"/>
        <end position="51"/>
    </location>
</feature>
<dbReference type="Proteomes" id="UP001200741">
    <property type="component" value="Unassembled WGS sequence"/>
</dbReference>
<sequence length="508" mass="54693">MTPTSPRAGAGRSEGVAALLYLCSPALLFLGAFVKPVLGLPLGVALVALLAHAARRGWALSAVPLPPRGPKFVVALLMALGVVALMGFATGEYCWDWIKHWALLNSLEQLPWPVRVELQGQPGYLRFYIGAYLVPAVLASLTGLSIVACTALWYGAGLVLAFMLLGSGGTRDGSRWRLLWAVPLLLAMAGGDAWLDVLLRADSRPITFSGFHHEWWANALVDHPLQYGSMLCLLLWVPHQAIPTFIVVGLLRRLRTADALGPTALATSMLALWSPYALIGAVVLFLAHVCGQPVLRQALRHPGIARGGAAVVATAFAGLMAWTLAHELPGGGLCVSCAADRLTRPGAYVLFIAVELAIPLLVLRRRLFDDPTSIAALLTLIVLPWIGGPVPDPVMRISMPALIYLFARCAHEIAAMPLPRMAGATLLVLLLAGPTTWGEIGFHVEGGARHRALPARDPMAAPYYTVWATRTTYTAQEFFEICGWMWRPQYFTTTPPPTWPVSASAPAR</sequence>
<feature type="transmembrane region" description="Helical" evidence="1">
    <location>
        <begin position="72"/>
        <end position="91"/>
    </location>
</feature>
<feature type="transmembrane region" description="Helical" evidence="1">
    <location>
        <begin position="177"/>
        <end position="195"/>
    </location>
</feature>
<feature type="transmembrane region" description="Helical" evidence="1">
    <location>
        <begin position="132"/>
        <end position="165"/>
    </location>
</feature>
<dbReference type="EMBL" id="JAJTWU010000005">
    <property type="protein sequence ID" value="MCE4555518.1"/>
    <property type="molecule type" value="Genomic_DNA"/>
</dbReference>
<reference evidence="2 3" key="1">
    <citation type="submission" date="2021-12" db="EMBL/GenBank/DDBJ databases">
        <title>Genome seq of P8.</title>
        <authorList>
            <person name="Seo T."/>
        </authorList>
    </citation>
    <scope>NUCLEOTIDE SEQUENCE [LARGE SCALE GENOMIC DNA]</scope>
    <source>
        <strain evidence="2 3">P8</strain>
    </source>
</reference>
<keyword evidence="1" id="KW-0812">Transmembrane</keyword>
<protein>
    <submittedName>
        <fullName evidence="2">Uncharacterized protein</fullName>
    </submittedName>
</protein>
<name>A0ABS8XUF7_9BURK</name>